<dbReference type="PROSITE" id="PS00022">
    <property type="entry name" value="EGF_1"/>
    <property type="match status" value="1"/>
</dbReference>
<name>A0A8C4JPW8_DRONO</name>
<dbReference type="InterPro" id="IPR019011">
    <property type="entry name" value="Cryptic/Cripto_CFC-dom"/>
</dbReference>
<reference evidence="6" key="2">
    <citation type="submission" date="2025-09" db="UniProtKB">
        <authorList>
            <consortium name="Ensembl"/>
        </authorList>
    </citation>
    <scope>IDENTIFICATION</scope>
</reference>
<dbReference type="FunFam" id="2.10.25.10:FF:000421">
    <property type="entry name" value="Teratocarcinoma-derived growth factor"/>
    <property type="match status" value="1"/>
</dbReference>
<keyword evidence="4" id="KW-0325">Glycoprotein</keyword>
<dbReference type="Pfam" id="PF09443">
    <property type="entry name" value="CFC"/>
    <property type="match status" value="1"/>
</dbReference>
<dbReference type="GO" id="GO:0007165">
    <property type="term" value="P:signal transduction"/>
    <property type="evidence" value="ECO:0007669"/>
    <property type="project" value="UniProtKB-ARBA"/>
</dbReference>
<accession>A0A8C4JPW8</accession>
<feature type="domain" description="EGF-like" evidence="5">
    <location>
        <begin position="74"/>
        <end position="85"/>
    </location>
</feature>
<dbReference type="InterPro" id="IPR000742">
    <property type="entry name" value="EGF"/>
</dbReference>
<keyword evidence="3" id="KW-1015">Disulfide bond</keyword>
<comment type="similarity">
    <text evidence="1">Belongs to the EGF-CFC (Cripto-1/FRL1/Cryptic) family.</text>
</comment>
<dbReference type="Gene3D" id="2.10.25.10">
    <property type="entry name" value="Laminin"/>
    <property type="match status" value="1"/>
</dbReference>
<evidence type="ECO:0000313" key="7">
    <source>
        <dbReference type="Proteomes" id="UP000694423"/>
    </source>
</evidence>
<evidence type="ECO:0000256" key="2">
    <source>
        <dbReference type="ARBA" id="ARBA00022536"/>
    </source>
</evidence>
<dbReference type="Ensembl" id="ENSDNVT00000015008.1">
    <property type="protein sequence ID" value="ENSDNVP00000012460.1"/>
    <property type="gene ID" value="ENSDNVG00000008797.1"/>
</dbReference>
<dbReference type="CDD" id="cd00054">
    <property type="entry name" value="EGF_CA"/>
    <property type="match status" value="1"/>
</dbReference>
<keyword evidence="2" id="KW-0245">EGF-like domain</keyword>
<protein>
    <recommendedName>
        <fullName evidence="5">EGF-like domain-containing protein</fullName>
    </recommendedName>
</protein>
<proteinExistence type="inferred from homology"/>
<reference evidence="6" key="1">
    <citation type="submission" date="2025-08" db="UniProtKB">
        <authorList>
            <consortium name="Ensembl"/>
        </authorList>
    </citation>
    <scope>IDENTIFICATION</scope>
</reference>
<evidence type="ECO:0000259" key="5">
    <source>
        <dbReference type="PROSITE" id="PS00022"/>
    </source>
</evidence>
<keyword evidence="7" id="KW-1185">Reference proteome</keyword>
<evidence type="ECO:0000313" key="6">
    <source>
        <dbReference type="Ensembl" id="ENSDNVP00000012460.1"/>
    </source>
</evidence>
<dbReference type="Proteomes" id="UP000694423">
    <property type="component" value="Unplaced"/>
</dbReference>
<evidence type="ECO:0000256" key="4">
    <source>
        <dbReference type="ARBA" id="ARBA00023180"/>
    </source>
</evidence>
<sequence length="173" mass="19436">FFQDSWVDSLQCINKSNLKSIRFKLVAQLCTAKAGALFSEQSGSWNNFLFLTTARELNRNCCQNGGTCFLGTFCICPKYFTGRHCEHDKRIRLCGTVRHGEWTKDGCLFCQCVQGVLHCFPYGLQDGCGKRHQDTLHDRTVAACCRNFPAQRYPEAPGLLSGPGADTLPNRSW</sequence>
<evidence type="ECO:0000256" key="1">
    <source>
        <dbReference type="ARBA" id="ARBA00007384"/>
    </source>
</evidence>
<organism evidence="6 7">
    <name type="scientific">Dromaius novaehollandiae</name>
    <name type="common">Emu</name>
    <dbReference type="NCBI Taxonomy" id="8790"/>
    <lineage>
        <taxon>Eukaryota</taxon>
        <taxon>Metazoa</taxon>
        <taxon>Chordata</taxon>
        <taxon>Craniata</taxon>
        <taxon>Vertebrata</taxon>
        <taxon>Euteleostomi</taxon>
        <taxon>Archelosauria</taxon>
        <taxon>Archosauria</taxon>
        <taxon>Dinosauria</taxon>
        <taxon>Saurischia</taxon>
        <taxon>Theropoda</taxon>
        <taxon>Coelurosauria</taxon>
        <taxon>Aves</taxon>
        <taxon>Palaeognathae</taxon>
        <taxon>Casuariiformes</taxon>
        <taxon>Dromaiidae</taxon>
        <taxon>Dromaius</taxon>
    </lineage>
</organism>
<dbReference type="SUPFAM" id="SSF57196">
    <property type="entry name" value="EGF/Laminin"/>
    <property type="match status" value="2"/>
</dbReference>
<dbReference type="AlphaFoldDB" id="A0A8C4JPW8"/>
<evidence type="ECO:0000256" key="3">
    <source>
        <dbReference type="ARBA" id="ARBA00023157"/>
    </source>
</evidence>